<evidence type="ECO:0000259" key="2">
    <source>
        <dbReference type="Pfam" id="PF06181"/>
    </source>
</evidence>
<dbReference type="PIRSF" id="PIRSF032086">
    <property type="entry name" value="UCP032086"/>
    <property type="match status" value="1"/>
</dbReference>
<name>A0A0F3IF33_9GAMM</name>
<feature type="transmembrane region" description="Helical" evidence="1">
    <location>
        <begin position="204"/>
        <end position="229"/>
    </location>
</feature>
<keyword evidence="1" id="KW-1133">Transmembrane helix</keyword>
<reference evidence="4" key="1">
    <citation type="submission" date="2015-03" db="EMBL/GenBank/DDBJ databases">
        <title>Draft genome sequence of a novel methanotroph (Sn10-6) isolated from flooded ricefield rhizosphere in India.</title>
        <authorList>
            <person name="Pandit P.S."/>
            <person name="Pore S.D."/>
            <person name="Arora P."/>
            <person name="Kapse N.G."/>
            <person name="Dhakephalkar P.K."/>
            <person name="Rahalkar M.C."/>
        </authorList>
    </citation>
    <scope>NUCLEOTIDE SEQUENCE [LARGE SCALE GENOMIC DNA]</scope>
    <source>
        <strain evidence="4">Sn10-6</strain>
    </source>
</reference>
<evidence type="ECO:0000313" key="4">
    <source>
        <dbReference type="Proteomes" id="UP000033684"/>
    </source>
</evidence>
<dbReference type="Pfam" id="PF06181">
    <property type="entry name" value="Urate_ox_N"/>
    <property type="match status" value="1"/>
</dbReference>
<reference evidence="3 4" key="2">
    <citation type="journal article" date="2016" name="Microb. Ecol.">
        <title>Genome Characteristics of a Novel Type I Methanotroph (Sn10-6) Isolated from a Flooded Indian Rice Field.</title>
        <authorList>
            <person name="Rahalkar M.C."/>
            <person name="Pandit P.S."/>
            <person name="Dhakephalkar P.K."/>
            <person name="Pore S."/>
            <person name="Arora P."/>
            <person name="Kapse N."/>
        </authorList>
    </citation>
    <scope>NUCLEOTIDE SEQUENCE [LARGE SCALE GENOMIC DNA]</scope>
    <source>
        <strain evidence="3 4">Sn10-6</strain>
    </source>
</reference>
<dbReference type="OrthoDB" id="9787495at2"/>
<dbReference type="EMBL" id="LAJX01000253">
    <property type="protein sequence ID" value="KJV05292.1"/>
    <property type="molecule type" value="Genomic_DNA"/>
</dbReference>
<dbReference type="PATRIC" id="fig|1632867.3.peg.3031"/>
<organism evidence="3 4">
    <name type="scientific">Methylocucumis oryzae</name>
    <dbReference type="NCBI Taxonomy" id="1632867"/>
    <lineage>
        <taxon>Bacteria</taxon>
        <taxon>Pseudomonadati</taxon>
        <taxon>Pseudomonadota</taxon>
        <taxon>Gammaproteobacteria</taxon>
        <taxon>Methylococcales</taxon>
        <taxon>Methylococcaceae</taxon>
        <taxon>Methylocucumis</taxon>
    </lineage>
</organism>
<feature type="domain" description="Urate oxidase N-terminal" evidence="2">
    <location>
        <begin position="89"/>
        <end position="180"/>
    </location>
</feature>
<dbReference type="InterPro" id="IPR016988">
    <property type="entry name" value="UCP032086"/>
</dbReference>
<feature type="transmembrane region" description="Helical" evidence="1">
    <location>
        <begin position="62"/>
        <end position="80"/>
    </location>
</feature>
<sequence length="232" mass="25016">MGIVTTSLGLEMLFRWMHFLGGITWIGLLYYFNFVQGEYFKEADGAAKSDAIQKLVPRALAWFRWAAVVTLVSGLAIFAIKGGGMSMDIYVGALIATIMFLNVWLVIWPNQKIVIASAQQVAAGQPALPEAAEALSTAGLASRTNALLSGPMLFLMGASAHYPHKFSILAFLLASLIVLALEYNGAYPMLKKLEFVKKLPAAGIMGPCASVKGVIHCSLGLTVVIFLILDYL</sequence>
<proteinExistence type="predicted"/>
<evidence type="ECO:0000256" key="1">
    <source>
        <dbReference type="SAM" id="Phobius"/>
    </source>
</evidence>
<keyword evidence="1" id="KW-0812">Transmembrane</keyword>
<feature type="transmembrane region" description="Helical" evidence="1">
    <location>
        <begin position="12"/>
        <end position="32"/>
    </location>
</feature>
<evidence type="ECO:0000313" key="3">
    <source>
        <dbReference type="EMBL" id="KJV05292.1"/>
    </source>
</evidence>
<dbReference type="Proteomes" id="UP000033684">
    <property type="component" value="Unassembled WGS sequence"/>
</dbReference>
<keyword evidence="4" id="KW-1185">Reference proteome</keyword>
<feature type="transmembrane region" description="Helical" evidence="1">
    <location>
        <begin position="166"/>
        <end position="183"/>
    </location>
</feature>
<feature type="transmembrane region" description="Helical" evidence="1">
    <location>
        <begin position="87"/>
        <end position="107"/>
    </location>
</feature>
<dbReference type="RefSeq" id="WP_045780472.1">
    <property type="nucleotide sequence ID" value="NZ_LAJX01000253.1"/>
</dbReference>
<protein>
    <submittedName>
        <fullName evidence="3">Antitermination protein NusG</fullName>
    </submittedName>
</protein>
<gene>
    <name evidence="3" type="ORF">VZ94_19220</name>
</gene>
<dbReference type="AlphaFoldDB" id="A0A0F3IF33"/>
<accession>A0A0F3IF33</accession>
<keyword evidence="1" id="KW-0472">Membrane</keyword>
<dbReference type="InterPro" id="IPR010389">
    <property type="entry name" value="Urate_ox_N"/>
</dbReference>
<comment type="caution">
    <text evidence="3">The sequence shown here is derived from an EMBL/GenBank/DDBJ whole genome shotgun (WGS) entry which is preliminary data.</text>
</comment>